<evidence type="ECO:0008006" key="3">
    <source>
        <dbReference type="Google" id="ProtNLM"/>
    </source>
</evidence>
<dbReference type="InterPro" id="IPR036691">
    <property type="entry name" value="Endo/exonu/phosph_ase_sf"/>
</dbReference>
<reference evidence="1 2" key="1">
    <citation type="submission" date="2022-05" db="EMBL/GenBank/DDBJ databases">
        <authorList>
            <consortium name="Genoscope - CEA"/>
            <person name="William W."/>
        </authorList>
    </citation>
    <scope>NUCLEOTIDE SEQUENCE [LARGE SCALE GENOMIC DNA]</scope>
</reference>
<comment type="caution">
    <text evidence="1">The sequence shown here is derived from an EMBL/GenBank/DDBJ whole genome shotgun (WGS) entry which is preliminary data.</text>
</comment>
<keyword evidence="2" id="KW-1185">Reference proteome</keyword>
<sequence>MRSLQANFDNLVNMLSELYFPVSVTGETETKLKNDREIMLNINITAYSFLFQPSYTNAGDVGFYIKNNLGYIHRSDLSALGQNDYESLWIEIQNDTGHNTICGVFYRHPHGSLDNFLNHLNMIADKIQRQKKYCVL</sequence>
<dbReference type="EMBL" id="CALNXI010000294">
    <property type="protein sequence ID" value="CAH3024210.1"/>
    <property type="molecule type" value="Genomic_DNA"/>
</dbReference>
<evidence type="ECO:0000313" key="1">
    <source>
        <dbReference type="EMBL" id="CAH3024210.1"/>
    </source>
</evidence>
<dbReference type="Proteomes" id="UP001159427">
    <property type="component" value="Unassembled WGS sequence"/>
</dbReference>
<evidence type="ECO:0000313" key="2">
    <source>
        <dbReference type="Proteomes" id="UP001159427"/>
    </source>
</evidence>
<gene>
    <name evidence="1" type="ORF">PEVE_00021987</name>
</gene>
<dbReference type="Gene3D" id="3.60.10.10">
    <property type="entry name" value="Endonuclease/exonuclease/phosphatase"/>
    <property type="match status" value="1"/>
</dbReference>
<protein>
    <recommendedName>
        <fullName evidence="3">PilZ domain-containing protein</fullName>
    </recommendedName>
</protein>
<name>A0ABN8M3N7_9CNID</name>
<organism evidence="1 2">
    <name type="scientific">Porites evermanni</name>
    <dbReference type="NCBI Taxonomy" id="104178"/>
    <lineage>
        <taxon>Eukaryota</taxon>
        <taxon>Metazoa</taxon>
        <taxon>Cnidaria</taxon>
        <taxon>Anthozoa</taxon>
        <taxon>Hexacorallia</taxon>
        <taxon>Scleractinia</taxon>
        <taxon>Fungiina</taxon>
        <taxon>Poritidae</taxon>
        <taxon>Porites</taxon>
    </lineage>
</organism>
<proteinExistence type="predicted"/>
<accession>A0ABN8M3N7</accession>